<dbReference type="InterPro" id="IPR043136">
    <property type="entry name" value="B30.2/SPRY_sf"/>
</dbReference>
<feature type="region of interest" description="Disordered" evidence="2">
    <location>
        <begin position="128"/>
        <end position="158"/>
    </location>
</feature>
<feature type="compositionally biased region" description="Pro residues" evidence="2">
    <location>
        <begin position="1"/>
        <end position="12"/>
    </location>
</feature>
<feature type="domain" description="B30.2/SPRY" evidence="3">
    <location>
        <begin position="170"/>
        <end position="359"/>
    </location>
</feature>
<dbReference type="PANTHER" id="PTHR12864">
    <property type="entry name" value="RAN BINDING PROTEIN 9-RELATED"/>
    <property type="match status" value="1"/>
</dbReference>
<feature type="region of interest" description="Disordered" evidence="2">
    <location>
        <begin position="1"/>
        <end position="26"/>
    </location>
</feature>
<feature type="compositionally biased region" description="Low complexity" evidence="2">
    <location>
        <begin position="142"/>
        <end position="155"/>
    </location>
</feature>
<dbReference type="InterPro" id="IPR035782">
    <property type="entry name" value="SPRY_RanBP9/10"/>
</dbReference>
<dbReference type="InterPro" id="IPR013144">
    <property type="entry name" value="CRA_dom"/>
</dbReference>
<dbReference type="SMART" id="SM00667">
    <property type="entry name" value="LisH"/>
    <property type="match status" value="1"/>
</dbReference>
<comment type="caution">
    <text evidence="5">The sequence shown here is derived from an EMBL/GenBank/DDBJ whole genome shotgun (WGS) entry which is preliminary data.</text>
</comment>
<dbReference type="SMART" id="SM00449">
    <property type="entry name" value="SPRY"/>
    <property type="match status" value="1"/>
</dbReference>
<dbReference type="SUPFAM" id="SSF49899">
    <property type="entry name" value="Concanavalin A-like lectins/glucanases"/>
    <property type="match status" value="1"/>
</dbReference>
<dbReference type="InterPro" id="IPR050618">
    <property type="entry name" value="Ubq-SigPath_Reg"/>
</dbReference>
<organism evidence="5 6">
    <name type="scientific">Botryosphaeria dothidea</name>
    <dbReference type="NCBI Taxonomy" id="55169"/>
    <lineage>
        <taxon>Eukaryota</taxon>
        <taxon>Fungi</taxon>
        <taxon>Dikarya</taxon>
        <taxon>Ascomycota</taxon>
        <taxon>Pezizomycotina</taxon>
        <taxon>Dothideomycetes</taxon>
        <taxon>Dothideomycetes incertae sedis</taxon>
        <taxon>Botryosphaeriales</taxon>
        <taxon>Botryosphaeriaceae</taxon>
        <taxon>Botryosphaeria</taxon>
    </lineage>
</organism>
<dbReference type="PROSITE" id="PS50897">
    <property type="entry name" value="CTLH"/>
    <property type="match status" value="1"/>
</dbReference>
<dbReference type="PROSITE" id="PS50896">
    <property type="entry name" value="LISH"/>
    <property type="match status" value="1"/>
</dbReference>
<protein>
    <recommendedName>
        <fullName evidence="7">Protein SSH4</fullName>
    </recommendedName>
</protein>
<evidence type="ECO:0000313" key="5">
    <source>
        <dbReference type="EMBL" id="KAF4302499.1"/>
    </source>
</evidence>
<dbReference type="AlphaFoldDB" id="A0A8H4MXD7"/>
<dbReference type="Proteomes" id="UP000572817">
    <property type="component" value="Unassembled WGS sequence"/>
</dbReference>
<dbReference type="OrthoDB" id="25503at2759"/>
<gene>
    <name evidence="5" type="ORF">GTA08_BOTSDO09814</name>
</gene>
<feature type="domain" description="CTLH" evidence="4">
    <location>
        <begin position="462"/>
        <end position="519"/>
    </location>
</feature>
<dbReference type="SMART" id="SM00757">
    <property type="entry name" value="CRA"/>
    <property type="match status" value="1"/>
</dbReference>
<dbReference type="InterPro" id="IPR001870">
    <property type="entry name" value="B30.2/SPRY"/>
</dbReference>
<name>A0A8H4MXD7_9PEZI</name>
<feature type="compositionally biased region" description="Basic and acidic residues" evidence="2">
    <location>
        <begin position="128"/>
        <end position="141"/>
    </location>
</feature>
<feature type="region of interest" description="Disordered" evidence="2">
    <location>
        <begin position="553"/>
        <end position="572"/>
    </location>
</feature>
<sequence length="699" mass="76434">MTNPFPHIPAGPPHASLTTTPGVGSTMFRRSSYASVAAGTANSNSSQPSTQPTRSGAFAHLLNQHHTQFSPIHPRSRQPSRGMDIDGQGSLPGSYRGASHGTGLDASAPPFFVPSYLKGSRHAERLEEAQKARLSAQRDARSTGTASLSRSSSSANLHKLVPSHRGMTHDIIERAPPAPYVDEKERMWPTRWNDEDRSAGLELLRDGLDVKCGSVSKTHDEALSVRTDNPMPRQCGIYYFEVTVVGKGKEGLIGIGFSGPKVALHRLPGWEPDSWGYHGDDGFSFCSTSAGKSYGPKFSMNDVIGCGVNFRTNTAFFTKNGVHLGVAFRNIPDSLELYPALGVKKNGEHLRANFGQEPFVFDIDSEYKASTIMLSVSDLTLTILQREQWTIQHEINNTTVASLKPGADETSLVHELIAQYLAHDGYVETARAFAAEVREESNALATGGTSNVKDLEPEEDLDAINRQKIRAAILDGDIDKALKLTSAYYPDVLQRNQNIYFKLRCRKFIEMIRKCQELQNPSNKMGSKSNTGSNGFSNSAVYDDVFDGQMELDESNNASNAGNGENMDTTGSDTLRLNELLGQTLTYGQELKGEFSGDLRPEVKRALEDTFALMAYSDPRQSPLAYMLDPNERTPVAEELNSAILVSLGKSSSAALERLVQQTEALIEKLAEDGGAGAFVNVRGDYLGAHDRERERYLS</sequence>
<evidence type="ECO:0000256" key="2">
    <source>
        <dbReference type="SAM" id="MobiDB-lite"/>
    </source>
</evidence>
<dbReference type="EMBL" id="WWBZ02000073">
    <property type="protein sequence ID" value="KAF4302499.1"/>
    <property type="molecule type" value="Genomic_DNA"/>
</dbReference>
<dbReference type="PROSITE" id="PS50188">
    <property type="entry name" value="B302_SPRY"/>
    <property type="match status" value="1"/>
</dbReference>
<dbReference type="InterPro" id="IPR006595">
    <property type="entry name" value="CTLH_C"/>
</dbReference>
<dbReference type="Pfam" id="PF00622">
    <property type="entry name" value="SPRY"/>
    <property type="match status" value="1"/>
</dbReference>
<feature type="region of interest" description="Disordered" evidence="2">
    <location>
        <begin position="69"/>
        <end position="108"/>
    </location>
</feature>
<evidence type="ECO:0000256" key="1">
    <source>
        <dbReference type="ARBA" id="ARBA00002343"/>
    </source>
</evidence>
<dbReference type="Gene3D" id="2.60.120.920">
    <property type="match status" value="1"/>
</dbReference>
<evidence type="ECO:0000313" key="6">
    <source>
        <dbReference type="Proteomes" id="UP000572817"/>
    </source>
</evidence>
<feature type="compositionally biased region" description="Polar residues" evidence="2">
    <location>
        <begin position="16"/>
        <end position="26"/>
    </location>
</feature>
<accession>A0A8H4MXD7</accession>
<reference evidence="5" key="1">
    <citation type="submission" date="2020-04" db="EMBL/GenBank/DDBJ databases">
        <title>Genome Assembly and Annotation of Botryosphaeria dothidea sdau 11-99, a Latent Pathogen of Apple Fruit Ring Rot in China.</title>
        <authorList>
            <person name="Yu C."/>
            <person name="Diao Y."/>
            <person name="Lu Q."/>
            <person name="Zhao J."/>
            <person name="Cui S."/>
            <person name="Peng C."/>
            <person name="He B."/>
            <person name="Liu H."/>
        </authorList>
    </citation>
    <scope>NUCLEOTIDE SEQUENCE [LARGE SCALE GENOMIC DNA]</scope>
    <source>
        <strain evidence="5">Sdau11-99</strain>
    </source>
</reference>
<dbReference type="Pfam" id="PF10607">
    <property type="entry name" value="CTLH"/>
    <property type="match status" value="1"/>
</dbReference>
<dbReference type="InterPro" id="IPR006594">
    <property type="entry name" value="LisH"/>
</dbReference>
<proteinExistence type="predicted"/>
<evidence type="ECO:0000259" key="4">
    <source>
        <dbReference type="PROSITE" id="PS50897"/>
    </source>
</evidence>
<dbReference type="SMART" id="SM00668">
    <property type="entry name" value="CTLH"/>
    <property type="match status" value="1"/>
</dbReference>
<keyword evidence="6" id="KW-1185">Reference proteome</keyword>
<evidence type="ECO:0000259" key="3">
    <source>
        <dbReference type="PROSITE" id="PS50188"/>
    </source>
</evidence>
<evidence type="ECO:0008006" key="7">
    <source>
        <dbReference type="Google" id="ProtNLM"/>
    </source>
</evidence>
<dbReference type="InterPro" id="IPR003877">
    <property type="entry name" value="SPRY_dom"/>
</dbReference>
<comment type="function">
    <text evidence="1">Involved in the proteasome-dependent degradation of fructose-1,6-bisphosphatase.</text>
</comment>
<feature type="compositionally biased region" description="Low complexity" evidence="2">
    <location>
        <begin position="555"/>
        <end position="566"/>
    </location>
</feature>
<dbReference type="InterPro" id="IPR024964">
    <property type="entry name" value="CTLH/CRA"/>
</dbReference>
<dbReference type="CDD" id="cd12909">
    <property type="entry name" value="SPRY_RanBP9_10"/>
    <property type="match status" value="1"/>
</dbReference>
<dbReference type="InterPro" id="IPR013320">
    <property type="entry name" value="ConA-like_dom_sf"/>
</dbReference>